<keyword evidence="3" id="KW-1185">Reference proteome</keyword>
<dbReference type="Pfam" id="PF13443">
    <property type="entry name" value="HTH_26"/>
    <property type="match status" value="1"/>
</dbReference>
<dbReference type="Gene3D" id="1.10.260.40">
    <property type="entry name" value="lambda repressor-like DNA-binding domains"/>
    <property type="match status" value="1"/>
</dbReference>
<sequence>METIYNIKPLKIKRELMSDIKLYKGEVSNFHSQYELMIDEMRVKKGISASELGRITTISRTYMCNLCNGSTDNPSIYKLVKIAKALDCSLDDLVKF</sequence>
<gene>
    <name evidence="2" type="ORF">ACJDU8_21620</name>
</gene>
<feature type="domain" description="HTH cro/C1-type" evidence="1">
    <location>
        <begin position="38"/>
        <end position="93"/>
    </location>
</feature>
<proteinExistence type="predicted"/>
<evidence type="ECO:0000313" key="3">
    <source>
        <dbReference type="Proteomes" id="UP001623660"/>
    </source>
</evidence>
<dbReference type="InterPro" id="IPR001387">
    <property type="entry name" value="Cro/C1-type_HTH"/>
</dbReference>
<dbReference type="CDD" id="cd00093">
    <property type="entry name" value="HTH_XRE"/>
    <property type="match status" value="1"/>
</dbReference>
<reference evidence="2 3" key="1">
    <citation type="submission" date="2024-11" db="EMBL/GenBank/DDBJ databases">
        <authorList>
            <person name="Heng Y.C."/>
            <person name="Lim A.C.H."/>
            <person name="Lee J.K.Y."/>
            <person name="Kittelmann S."/>
        </authorList>
    </citation>
    <scope>NUCLEOTIDE SEQUENCE [LARGE SCALE GENOMIC DNA]</scope>
    <source>
        <strain evidence="2 3">WILCCON 0269</strain>
    </source>
</reference>
<dbReference type="InterPro" id="IPR010982">
    <property type="entry name" value="Lambda_DNA-bd_dom_sf"/>
</dbReference>
<dbReference type="SUPFAM" id="SSF47413">
    <property type="entry name" value="lambda repressor-like DNA-binding domains"/>
    <property type="match status" value="1"/>
</dbReference>
<dbReference type="EMBL" id="JBJHZX010000048">
    <property type="protein sequence ID" value="MFL0198142.1"/>
    <property type="molecule type" value="Genomic_DNA"/>
</dbReference>
<protein>
    <submittedName>
        <fullName evidence="2">Helix-turn-helix transcriptional regulator</fullName>
    </submittedName>
</protein>
<accession>A0ABW8SPX3</accession>
<dbReference type="PROSITE" id="PS50943">
    <property type="entry name" value="HTH_CROC1"/>
    <property type="match status" value="1"/>
</dbReference>
<dbReference type="SMART" id="SM00530">
    <property type="entry name" value="HTH_XRE"/>
    <property type="match status" value="1"/>
</dbReference>
<evidence type="ECO:0000259" key="1">
    <source>
        <dbReference type="PROSITE" id="PS50943"/>
    </source>
</evidence>
<name>A0ABW8SPX3_9CLOT</name>
<organism evidence="2 3">
    <name type="scientific">Candidatus Clostridium eludens</name>
    <dbReference type="NCBI Taxonomy" id="3381663"/>
    <lineage>
        <taxon>Bacteria</taxon>
        <taxon>Bacillati</taxon>
        <taxon>Bacillota</taxon>
        <taxon>Clostridia</taxon>
        <taxon>Eubacteriales</taxon>
        <taxon>Clostridiaceae</taxon>
        <taxon>Clostridium</taxon>
    </lineage>
</organism>
<comment type="caution">
    <text evidence="2">The sequence shown here is derived from an EMBL/GenBank/DDBJ whole genome shotgun (WGS) entry which is preliminary data.</text>
</comment>
<dbReference type="RefSeq" id="WP_406794250.1">
    <property type="nucleotide sequence ID" value="NZ_JBJHZX010000048.1"/>
</dbReference>
<dbReference type="Proteomes" id="UP001623660">
    <property type="component" value="Unassembled WGS sequence"/>
</dbReference>
<evidence type="ECO:0000313" key="2">
    <source>
        <dbReference type="EMBL" id="MFL0198142.1"/>
    </source>
</evidence>